<dbReference type="InterPro" id="IPR045584">
    <property type="entry name" value="Pilin-like"/>
</dbReference>
<dbReference type="PROSITE" id="PS00409">
    <property type="entry name" value="PROKAR_NTER_METHYL"/>
    <property type="match status" value="1"/>
</dbReference>
<dbReference type="EMBL" id="JAQQXS010000007">
    <property type="protein sequence ID" value="MDC8785460.1"/>
    <property type="molecule type" value="Genomic_DNA"/>
</dbReference>
<evidence type="ECO:0000256" key="1">
    <source>
        <dbReference type="ARBA" id="ARBA00004377"/>
    </source>
</evidence>
<organism evidence="9 10">
    <name type="scientific">Roseateles koreensis</name>
    <dbReference type="NCBI Taxonomy" id="2987526"/>
    <lineage>
        <taxon>Bacteria</taxon>
        <taxon>Pseudomonadati</taxon>
        <taxon>Pseudomonadota</taxon>
        <taxon>Betaproteobacteria</taxon>
        <taxon>Burkholderiales</taxon>
        <taxon>Sphaerotilaceae</taxon>
        <taxon>Roseateles</taxon>
    </lineage>
</organism>
<dbReference type="PANTHER" id="PTHR39583">
    <property type="entry name" value="TYPE II SECRETION SYSTEM PROTEIN J-RELATED"/>
    <property type="match status" value="1"/>
</dbReference>
<comment type="caution">
    <text evidence="9">The sequence shown here is derived from an EMBL/GenBank/DDBJ whole genome shotgun (WGS) entry which is preliminary data.</text>
</comment>
<feature type="transmembrane region" description="Helical" evidence="8">
    <location>
        <begin position="15"/>
        <end position="37"/>
    </location>
</feature>
<name>A0ABT5KRA8_9BURK</name>
<gene>
    <name evidence="9" type="ORF">PRZ01_09680</name>
</gene>
<reference evidence="9 10" key="1">
    <citation type="submission" date="2022-10" db="EMBL/GenBank/DDBJ databases">
        <title>paucibacter sp. hw8 Genome sequencing.</title>
        <authorList>
            <person name="Park S."/>
        </authorList>
    </citation>
    <scope>NUCLEOTIDE SEQUENCE [LARGE SCALE GENOMIC DNA]</scope>
    <source>
        <strain evidence="10">hw8</strain>
    </source>
</reference>
<evidence type="ECO:0000256" key="5">
    <source>
        <dbReference type="ARBA" id="ARBA00022692"/>
    </source>
</evidence>
<keyword evidence="7 8" id="KW-0472">Membrane</keyword>
<proteinExistence type="predicted"/>
<evidence type="ECO:0000256" key="7">
    <source>
        <dbReference type="ARBA" id="ARBA00023136"/>
    </source>
</evidence>
<evidence type="ECO:0000256" key="6">
    <source>
        <dbReference type="ARBA" id="ARBA00022989"/>
    </source>
</evidence>
<evidence type="ECO:0000256" key="8">
    <source>
        <dbReference type="SAM" id="Phobius"/>
    </source>
</evidence>
<evidence type="ECO:0000256" key="4">
    <source>
        <dbReference type="ARBA" id="ARBA00022519"/>
    </source>
</evidence>
<evidence type="ECO:0000256" key="3">
    <source>
        <dbReference type="ARBA" id="ARBA00022481"/>
    </source>
</evidence>
<evidence type="ECO:0000256" key="2">
    <source>
        <dbReference type="ARBA" id="ARBA00022475"/>
    </source>
</evidence>
<comment type="subcellular location">
    <subcellularLocation>
        <location evidence="1">Cell inner membrane</location>
        <topology evidence="1">Single-pass membrane protein</topology>
    </subcellularLocation>
</comment>
<dbReference type="Proteomes" id="UP001219862">
    <property type="component" value="Unassembled WGS sequence"/>
</dbReference>
<dbReference type="PANTHER" id="PTHR39583:SF2">
    <property type="entry name" value="TYPE II SECRETION SYSTEM PROTEIN J"/>
    <property type="match status" value="1"/>
</dbReference>
<keyword evidence="4" id="KW-0997">Cell inner membrane</keyword>
<keyword evidence="10" id="KW-1185">Reference proteome</keyword>
<keyword evidence="5 8" id="KW-0812">Transmembrane</keyword>
<dbReference type="Pfam" id="PF07963">
    <property type="entry name" value="N_methyl"/>
    <property type="match status" value="1"/>
</dbReference>
<keyword evidence="3" id="KW-0488">Methylation</keyword>
<protein>
    <submittedName>
        <fullName evidence="9">Prepilin-type N-terminal cleavage/methylation domain-containing protein</fullName>
    </submittedName>
</protein>
<evidence type="ECO:0000313" key="9">
    <source>
        <dbReference type="EMBL" id="MDC8785460.1"/>
    </source>
</evidence>
<sequence length="216" mass="23677">MAENIRQRRAPSQEAGFTLVEVLVALLVMAIMAMVSWQGLDALVKSRDIAQTHLEQSMRLLTVMAQWEQDMHSVQASNGVDALSFDGASLRLTRHQPGGLQVVAWTVRSGSLYRWEGPTVQTLAALEESYQRSQLQVNQDASQLLALPGVAGWQLYYYRGNSWSNAQSSDNLQESAGSNSDNKQRTALPTGVRVVLQFAPASGFAGPLTRQITLGM</sequence>
<accession>A0ABT5KRA8</accession>
<dbReference type="NCBIfam" id="TIGR02532">
    <property type="entry name" value="IV_pilin_GFxxxE"/>
    <property type="match status" value="1"/>
</dbReference>
<keyword evidence="6 8" id="KW-1133">Transmembrane helix</keyword>
<keyword evidence="2" id="KW-1003">Cell membrane</keyword>
<dbReference type="SUPFAM" id="SSF54523">
    <property type="entry name" value="Pili subunits"/>
    <property type="match status" value="1"/>
</dbReference>
<dbReference type="RefSeq" id="WP_273596573.1">
    <property type="nucleotide sequence ID" value="NZ_JAQQXS010000007.1"/>
</dbReference>
<dbReference type="InterPro" id="IPR051621">
    <property type="entry name" value="T2SS_protein_J"/>
</dbReference>
<evidence type="ECO:0000313" key="10">
    <source>
        <dbReference type="Proteomes" id="UP001219862"/>
    </source>
</evidence>
<dbReference type="InterPro" id="IPR012902">
    <property type="entry name" value="N_methyl_site"/>
</dbReference>